<evidence type="ECO:0000313" key="2">
    <source>
        <dbReference type="EMBL" id="KAK3332017.1"/>
    </source>
</evidence>
<evidence type="ECO:0000313" key="3">
    <source>
        <dbReference type="Proteomes" id="UP001286456"/>
    </source>
</evidence>
<comment type="caution">
    <text evidence="2">The sequence shown here is derived from an EMBL/GenBank/DDBJ whole genome shotgun (WGS) entry which is preliminary data.</text>
</comment>
<proteinExistence type="predicted"/>
<reference evidence="2" key="1">
    <citation type="journal article" date="2023" name="Mol. Phylogenet. Evol.">
        <title>Genome-scale phylogeny and comparative genomics of the fungal order Sordariales.</title>
        <authorList>
            <person name="Hensen N."/>
            <person name="Bonometti L."/>
            <person name="Westerberg I."/>
            <person name="Brannstrom I.O."/>
            <person name="Guillou S."/>
            <person name="Cros-Aarteil S."/>
            <person name="Calhoun S."/>
            <person name="Haridas S."/>
            <person name="Kuo A."/>
            <person name="Mondo S."/>
            <person name="Pangilinan J."/>
            <person name="Riley R."/>
            <person name="LaButti K."/>
            <person name="Andreopoulos B."/>
            <person name="Lipzen A."/>
            <person name="Chen C."/>
            <person name="Yan M."/>
            <person name="Daum C."/>
            <person name="Ng V."/>
            <person name="Clum A."/>
            <person name="Steindorff A."/>
            <person name="Ohm R.A."/>
            <person name="Martin F."/>
            <person name="Silar P."/>
            <person name="Natvig D.O."/>
            <person name="Lalanne C."/>
            <person name="Gautier V."/>
            <person name="Ament-Velasquez S.L."/>
            <person name="Kruys A."/>
            <person name="Hutchinson M.I."/>
            <person name="Powell A.J."/>
            <person name="Barry K."/>
            <person name="Miller A.N."/>
            <person name="Grigoriev I.V."/>
            <person name="Debuchy R."/>
            <person name="Gladieux P."/>
            <person name="Hiltunen Thoren M."/>
            <person name="Johannesson H."/>
        </authorList>
    </citation>
    <scope>NUCLEOTIDE SEQUENCE</scope>
    <source>
        <strain evidence="2">SMH4131-1</strain>
    </source>
</reference>
<reference evidence="2" key="2">
    <citation type="submission" date="2023-06" db="EMBL/GenBank/DDBJ databases">
        <authorList>
            <consortium name="Lawrence Berkeley National Laboratory"/>
            <person name="Haridas S."/>
            <person name="Hensen N."/>
            <person name="Bonometti L."/>
            <person name="Westerberg I."/>
            <person name="Brannstrom I.O."/>
            <person name="Guillou S."/>
            <person name="Cros-Aarteil S."/>
            <person name="Calhoun S."/>
            <person name="Kuo A."/>
            <person name="Mondo S."/>
            <person name="Pangilinan J."/>
            <person name="Riley R."/>
            <person name="Labutti K."/>
            <person name="Andreopoulos B."/>
            <person name="Lipzen A."/>
            <person name="Chen C."/>
            <person name="Yanf M."/>
            <person name="Daum C."/>
            <person name="Ng V."/>
            <person name="Clum A."/>
            <person name="Steindorff A."/>
            <person name="Ohm R."/>
            <person name="Martin F."/>
            <person name="Silar P."/>
            <person name="Natvig D."/>
            <person name="Lalanne C."/>
            <person name="Gautier V."/>
            <person name="Ament-Velasquez S.L."/>
            <person name="Kruys A."/>
            <person name="Hutchinson M.I."/>
            <person name="Powell A.J."/>
            <person name="Barry K."/>
            <person name="Miller A.N."/>
            <person name="Grigoriev I.V."/>
            <person name="Debuchy R."/>
            <person name="Gladieux P."/>
            <person name="Thoren M.H."/>
            <person name="Johannesson H."/>
        </authorList>
    </citation>
    <scope>NUCLEOTIDE SEQUENCE</scope>
    <source>
        <strain evidence="2">SMH4131-1</strain>
    </source>
</reference>
<gene>
    <name evidence="2" type="ORF">B0T19DRAFT_92208</name>
</gene>
<accession>A0AAE0IVK3</accession>
<organism evidence="2 3">
    <name type="scientific">Cercophora scortea</name>
    <dbReference type="NCBI Taxonomy" id="314031"/>
    <lineage>
        <taxon>Eukaryota</taxon>
        <taxon>Fungi</taxon>
        <taxon>Dikarya</taxon>
        <taxon>Ascomycota</taxon>
        <taxon>Pezizomycotina</taxon>
        <taxon>Sordariomycetes</taxon>
        <taxon>Sordariomycetidae</taxon>
        <taxon>Sordariales</taxon>
        <taxon>Lasiosphaeriaceae</taxon>
        <taxon>Cercophora</taxon>
    </lineage>
</organism>
<dbReference type="Proteomes" id="UP001286456">
    <property type="component" value="Unassembled WGS sequence"/>
</dbReference>
<dbReference type="AlphaFoldDB" id="A0AAE0IVK3"/>
<protein>
    <submittedName>
        <fullName evidence="2">Uncharacterized protein</fullName>
    </submittedName>
</protein>
<evidence type="ECO:0000256" key="1">
    <source>
        <dbReference type="SAM" id="MobiDB-lite"/>
    </source>
</evidence>
<keyword evidence="3" id="KW-1185">Reference proteome</keyword>
<dbReference type="EMBL" id="JAUEPO010000002">
    <property type="protein sequence ID" value="KAK3332017.1"/>
    <property type="molecule type" value="Genomic_DNA"/>
</dbReference>
<name>A0AAE0IVK3_9PEZI</name>
<feature type="compositionally biased region" description="Polar residues" evidence="1">
    <location>
        <begin position="129"/>
        <end position="145"/>
    </location>
</feature>
<feature type="region of interest" description="Disordered" evidence="1">
    <location>
        <begin position="1"/>
        <end position="151"/>
    </location>
</feature>
<sequence length="229" mass="25638">MSRLSRASYRRQKKQPEASRVTKSRLSTNFDTKQHSRALAIRPLEIQCPGELSSQPTDRVHKRVCHKGAGDQRASQGDTHKLDQPESTGETESHRTSTDGDWTDESDDIKTPSQCSTDAADEHDVSLDAVSSPQSNTAQGKPSNESNEDLRSKRQLLDEMELQKEKGAIEQYQKTGDTTLLRALLAPFALGRGASEISPWKWNREVERWFREDHSSGAIIWAPTPNSLV</sequence>